<evidence type="ECO:0000313" key="2">
    <source>
        <dbReference type="Proteomes" id="UP000656244"/>
    </source>
</evidence>
<dbReference type="AlphaFoldDB" id="A0A923KJY9"/>
<protein>
    <submittedName>
        <fullName evidence="1">Uncharacterized protein</fullName>
    </submittedName>
</protein>
<keyword evidence="2" id="KW-1185">Reference proteome</keyword>
<gene>
    <name evidence="1" type="ORF">H7U19_02400</name>
</gene>
<evidence type="ECO:0000313" key="1">
    <source>
        <dbReference type="EMBL" id="MBC3757238.1"/>
    </source>
</evidence>
<dbReference type="Proteomes" id="UP000656244">
    <property type="component" value="Unassembled WGS sequence"/>
</dbReference>
<dbReference type="EMBL" id="JACNMF010000001">
    <property type="protein sequence ID" value="MBC3757238.1"/>
    <property type="molecule type" value="Genomic_DNA"/>
</dbReference>
<dbReference type="RefSeq" id="WP_186558237.1">
    <property type="nucleotide sequence ID" value="NZ_JACNMF010000001.1"/>
</dbReference>
<organism evidence="1 2">
    <name type="scientific">Hyunsoonleella aquatilis</name>
    <dbReference type="NCBI Taxonomy" id="2762758"/>
    <lineage>
        <taxon>Bacteria</taxon>
        <taxon>Pseudomonadati</taxon>
        <taxon>Bacteroidota</taxon>
        <taxon>Flavobacteriia</taxon>
        <taxon>Flavobacteriales</taxon>
        <taxon>Flavobacteriaceae</taxon>
    </lineage>
</organism>
<sequence length="104" mass="11840">METVTKKINDITMEKQNIKLIDGYFNVSEAKDVIDAVLDIKINHHKLKRLSITEGNSEDLCEYDSGRINELIDAKLDAQSFFNDPSLQGKKLKIESTITIKVEE</sequence>
<name>A0A923KJY9_9FLAO</name>
<comment type="caution">
    <text evidence="1">The sequence shown here is derived from an EMBL/GenBank/DDBJ whole genome shotgun (WGS) entry which is preliminary data.</text>
</comment>
<reference evidence="1" key="1">
    <citation type="submission" date="2020-08" db="EMBL/GenBank/DDBJ databases">
        <title>Hyunsoonleella sp. strain SJ7 genome sequencing and assembly.</title>
        <authorList>
            <person name="Kim I."/>
        </authorList>
    </citation>
    <scope>NUCLEOTIDE SEQUENCE</scope>
    <source>
        <strain evidence="1">SJ7</strain>
    </source>
</reference>
<proteinExistence type="predicted"/>
<accession>A0A923KJY9</accession>